<name>A0A238J611_9RHOB</name>
<keyword evidence="2" id="KW-1185">Reference proteome</keyword>
<dbReference type="AlphaFoldDB" id="A0A238J611"/>
<reference evidence="1 2" key="1">
    <citation type="submission" date="2017-05" db="EMBL/GenBank/DDBJ databases">
        <authorList>
            <person name="Song R."/>
            <person name="Chenine A.L."/>
            <person name="Ruprecht R.M."/>
        </authorList>
    </citation>
    <scope>NUCLEOTIDE SEQUENCE [LARGE SCALE GENOMIC DNA]</scope>
    <source>
        <strain evidence="1 2">CECT 8489</strain>
    </source>
</reference>
<organism evidence="1 2">
    <name type="scientific">Boseongicola aestuarii</name>
    <dbReference type="NCBI Taxonomy" id="1470561"/>
    <lineage>
        <taxon>Bacteria</taxon>
        <taxon>Pseudomonadati</taxon>
        <taxon>Pseudomonadota</taxon>
        <taxon>Alphaproteobacteria</taxon>
        <taxon>Rhodobacterales</taxon>
        <taxon>Paracoccaceae</taxon>
        <taxon>Boseongicola</taxon>
    </lineage>
</organism>
<sequence length="63" mass="7025">MVAPQMIEMGSKQSFSALLLNDCFAGRSCRREQSLEGPLLVSPYQRRFRANVIKAATTIFSTT</sequence>
<evidence type="ECO:0000313" key="2">
    <source>
        <dbReference type="Proteomes" id="UP000201838"/>
    </source>
</evidence>
<protein>
    <submittedName>
        <fullName evidence="1">Uncharacterized protein</fullName>
    </submittedName>
</protein>
<dbReference type="EMBL" id="FXXQ01000030">
    <property type="protein sequence ID" value="SMX25803.1"/>
    <property type="molecule type" value="Genomic_DNA"/>
</dbReference>
<gene>
    <name evidence="1" type="ORF">BOA8489_03948</name>
</gene>
<dbReference type="Proteomes" id="UP000201838">
    <property type="component" value="Unassembled WGS sequence"/>
</dbReference>
<evidence type="ECO:0000313" key="1">
    <source>
        <dbReference type="EMBL" id="SMX25803.1"/>
    </source>
</evidence>
<proteinExistence type="predicted"/>
<accession>A0A238J611</accession>